<dbReference type="GO" id="GO:0006508">
    <property type="term" value="P:proteolysis"/>
    <property type="evidence" value="ECO:0007669"/>
    <property type="project" value="InterPro"/>
</dbReference>
<accession>A0A2G2V8N7</accession>
<feature type="domain" description="Calpain catalytic" evidence="3">
    <location>
        <begin position="1"/>
        <end position="51"/>
    </location>
</feature>
<dbReference type="InterPro" id="IPR038765">
    <property type="entry name" value="Papain-like_cys_pep_sf"/>
</dbReference>
<sequence>MWVSLSEKFYAKLHGSYEELEGRLVQDALVDLTGGSGEEIDMRSVEAQIDLASGFPHSGAHSWQSGSISFGRFENEALCWERRSYFIHNRYLEEVEKYFKPGSITEKKEYFEELFRRRALLSQSSSDCPDRADSQSSNDGSKNTDYEGDFDHVNEIGHSACFVENHDRLATPNFHMTQLRTHDISHDFKELKLNN</sequence>
<reference evidence="4 5" key="1">
    <citation type="journal article" date="2017" name="Genome Biol.">
        <title>New reference genome sequences of hot pepper reveal the massive evolution of plant disease-resistance genes by retroduplication.</title>
        <authorList>
            <person name="Kim S."/>
            <person name="Park J."/>
            <person name="Yeom S.I."/>
            <person name="Kim Y.M."/>
            <person name="Seo E."/>
            <person name="Kim K.T."/>
            <person name="Kim M.S."/>
            <person name="Lee J.M."/>
            <person name="Cheong K."/>
            <person name="Shin H.S."/>
            <person name="Kim S.B."/>
            <person name="Han K."/>
            <person name="Lee J."/>
            <person name="Park M."/>
            <person name="Lee H.A."/>
            <person name="Lee H.Y."/>
            <person name="Lee Y."/>
            <person name="Oh S."/>
            <person name="Lee J.H."/>
            <person name="Choi E."/>
            <person name="Choi E."/>
            <person name="Lee S.E."/>
            <person name="Jeon J."/>
            <person name="Kim H."/>
            <person name="Choi G."/>
            <person name="Song H."/>
            <person name="Lee J."/>
            <person name="Lee S.C."/>
            <person name="Kwon J.K."/>
            <person name="Lee H.Y."/>
            <person name="Koo N."/>
            <person name="Hong Y."/>
            <person name="Kim R.W."/>
            <person name="Kang W.H."/>
            <person name="Huh J.H."/>
            <person name="Kang B.C."/>
            <person name="Yang T.J."/>
            <person name="Lee Y.H."/>
            <person name="Bennetzen J.L."/>
            <person name="Choi D."/>
        </authorList>
    </citation>
    <scope>NUCLEOTIDE SEQUENCE [LARGE SCALE GENOMIC DNA]</scope>
    <source>
        <strain evidence="5">cv. PBC81</strain>
    </source>
</reference>
<dbReference type="PANTHER" id="PTHR47067">
    <property type="entry name" value="TPX2 (TARGETING PROTEIN FOR XKLP2) PROTEIN FAMILY-RELATED"/>
    <property type="match status" value="1"/>
</dbReference>
<dbReference type="EMBL" id="MLFT02000130">
    <property type="protein sequence ID" value="PHT29268.1"/>
    <property type="molecule type" value="Genomic_DNA"/>
</dbReference>
<dbReference type="Proteomes" id="UP000224567">
    <property type="component" value="Unassembled WGS sequence"/>
</dbReference>
<organism evidence="4 5">
    <name type="scientific">Capsicum baccatum</name>
    <name type="common">Peruvian pepper</name>
    <dbReference type="NCBI Taxonomy" id="33114"/>
    <lineage>
        <taxon>Eukaryota</taxon>
        <taxon>Viridiplantae</taxon>
        <taxon>Streptophyta</taxon>
        <taxon>Embryophyta</taxon>
        <taxon>Tracheophyta</taxon>
        <taxon>Spermatophyta</taxon>
        <taxon>Magnoliopsida</taxon>
        <taxon>eudicotyledons</taxon>
        <taxon>Gunneridae</taxon>
        <taxon>Pentapetalae</taxon>
        <taxon>asterids</taxon>
        <taxon>lamiids</taxon>
        <taxon>Solanales</taxon>
        <taxon>Solanaceae</taxon>
        <taxon>Solanoideae</taxon>
        <taxon>Capsiceae</taxon>
        <taxon>Capsicum</taxon>
    </lineage>
</organism>
<protein>
    <recommendedName>
        <fullName evidence="3">Calpain catalytic domain-containing protein</fullName>
    </recommendedName>
</protein>
<dbReference type="GO" id="GO:0004198">
    <property type="term" value="F:calcium-dependent cysteine-type endopeptidase activity"/>
    <property type="evidence" value="ECO:0007669"/>
    <property type="project" value="InterPro"/>
</dbReference>
<gene>
    <name evidence="4" type="ORF">CQW23_31140</name>
</gene>
<proteinExistence type="predicted"/>
<dbReference type="InterPro" id="IPR001300">
    <property type="entry name" value="Peptidase_C2_calpain_cat"/>
</dbReference>
<evidence type="ECO:0000313" key="5">
    <source>
        <dbReference type="Proteomes" id="UP000224567"/>
    </source>
</evidence>
<comment type="caution">
    <text evidence="1">Lacks conserved residue(s) required for the propagation of feature annotation.</text>
</comment>
<feature type="region of interest" description="Disordered" evidence="2">
    <location>
        <begin position="125"/>
        <end position="149"/>
    </location>
</feature>
<evidence type="ECO:0000256" key="1">
    <source>
        <dbReference type="PROSITE-ProRule" id="PRU00239"/>
    </source>
</evidence>
<name>A0A2G2V8N7_CAPBA</name>
<evidence type="ECO:0000256" key="2">
    <source>
        <dbReference type="SAM" id="MobiDB-lite"/>
    </source>
</evidence>
<keyword evidence="5" id="KW-1185">Reference proteome</keyword>
<dbReference type="AlphaFoldDB" id="A0A2G2V8N7"/>
<dbReference type="OrthoDB" id="621651at2759"/>
<dbReference type="Pfam" id="PF00648">
    <property type="entry name" value="Peptidase_C2"/>
    <property type="match status" value="1"/>
</dbReference>
<dbReference type="InterPro" id="IPR044216">
    <property type="entry name" value="WDL7"/>
</dbReference>
<dbReference type="PROSITE" id="PS50203">
    <property type="entry name" value="CALPAIN_CAT"/>
    <property type="match status" value="1"/>
</dbReference>
<evidence type="ECO:0000259" key="3">
    <source>
        <dbReference type="PROSITE" id="PS50203"/>
    </source>
</evidence>
<dbReference type="SUPFAM" id="SSF54001">
    <property type="entry name" value="Cysteine proteinases"/>
    <property type="match status" value="1"/>
</dbReference>
<evidence type="ECO:0000313" key="4">
    <source>
        <dbReference type="EMBL" id="PHT29268.1"/>
    </source>
</evidence>
<dbReference type="PANTHER" id="PTHR47067:SF6">
    <property type="entry name" value="PROTEIN WVD2-LIKE 7"/>
    <property type="match status" value="1"/>
</dbReference>
<comment type="caution">
    <text evidence="4">The sequence shown here is derived from an EMBL/GenBank/DDBJ whole genome shotgun (WGS) entry which is preliminary data.</text>
</comment>
<reference evidence="5" key="2">
    <citation type="journal article" date="2017" name="J. Anim. Genet.">
        <title>Multiple reference genome sequences of hot pepper reveal the massive evolution of plant disease resistance genes by retroduplication.</title>
        <authorList>
            <person name="Kim S."/>
            <person name="Park J."/>
            <person name="Yeom S.-I."/>
            <person name="Kim Y.-M."/>
            <person name="Seo E."/>
            <person name="Kim K.-T."/>
            <person name="Kim M.-S."/>
            <person name="Lee J.M."/>
            <person name="Cheong K."/>
            <person name="Shin H.-S."/>
            <person name="Kim S.-B."/>
            <person name="Han K."/>
            <person name="Lee J."/>
            <person name="Park M."/>
            <person name="Lee H.-A."/>
            <person name="Lee H.-Y."/>
            <person name="Lee Y."/>
            <person name="Oh S."/>
            <person name="Lee J.H."/>
            <person name="Choi E."/>
            <person name="Choi E."/>
            <person name="Lee S.E."/>
            <person name="Jeon J."/>
            <person name="Kim H."/>
            <person name="Choi G."/>
            <person name="Song H."/>
            <person name="Lee J."/>
            <person name="Lee S.-C."/>
            <person name="Kwon J.-K."/>
            <person name="Lee H.-Y."/>
            <person name="Koo N."/>
            <person name="Hong Y."/>
            <person name="Kim R.W."/>
            <person name="Kang W.-H."/>
            <person name="Huh J.H."/>
            <person name="Kang B.-C."/>
            <person name="Yang T.-J."/>
            <person name="Lee Y.-H."/>
            <person name="Bennetzen J.L."/>
            <person name="Choi D."/>
        </authorList>
    </citation>
    <scope>NUCLEOTIDE SEQUENCE [LARGE SCALE GENOMIC DNA]</scope>
    <source>
        <strain evidence="5">cv. PBC81</strain>
    </source>
</reference>